<feature type="domain" description="Ig-like" evidence="5">
    <location>
        <begin position="18"/>
        <end position="123"/>
    </location>
</feature>
<accession>A0ABM0MI02</accession>
<keyword evidence="4" id="KW-0732">Signal</keyword>
<protein>
    <submittedName>
        <fullName evidence="7">Poliovirus receptor-related protein 1-like</fullName>
    </submittedName>
</protein>
<dbReference type="SUPFAM" id="SSF48726">
    <property type="entry name" value="Immunoglobulin"/>
    <property type="match status" value="2"/>
</dbReference>
<dbReference type="InterPro" id="IPR013106">
    <property type="entry name" value="Ig_V-set"/>
</dbReference>
<sequence>MELLQLLILSLLMFYGLPQGIPIKIKVDGDKNASVGEDQVKLFCEYTLPILEAEIQSSYVEWEKCDNSNMDEGYIIAVIVNGQVDVFKPDKYKITETLHLNQPSLLISNVDLSDEATYWCKVNFILNTADGSPQLDQDTQSTVLTVQKPPSHVEIIDRGHNEQVGVNSMGEILLECCVYDSKPASPIAWYIDNQKIHRSIRNTVVKSENGTWTTHSFLTYVPSLEDNDSIIRCIYESNTPEDRYTDQVQISLVSRLVSAGQQKVFSSPVTIIFSTLFLFLLKHL</sequence>
<dbReference type="PANTHER" id="PTHR45889">
    <property type="entry name" value="IG-LIKE DOMAIN-CONTAINING PROTEIN"/>
    <property type="match status" value="1"/>
</dbReference>
<keyword evidence="1" id="KW-0812">Transmembrane</keyword>
<dbReference type="Proteomes" id="UP000694865">
    <property type="component" value="Unplaced"/>
</dbReference>
<gene>
    <name evidence="7" type="primary">LOC100374027</name>
</gene>
<dbReference type="InterPro" id="IPR013783">
    <property type="entry name" value="Ig-like_fold"/>
</dbReference>
<dbReference type="InterPro" id="IPR036179">
    <property type="entry name" value="Ig-like_dom_sf"/>
</dbReference>
<dbReference type="Gene3D" id="2.60.40.10">
    <property type="entry name" value="Immunoglobulins"/>
    <property type="match status" value="2"/>
</dbReference>
<keyword evidence="3" id="KW-1015">Disulfide bond</keyword>
<evidence type="ECO:0000256" key="2">
    <source>
        <dbReference type="ARBA" id="ARBA00022989"/>
    </source>
</evidence>
<feature type="signal peptide" evidence="4">
    <location>
        <begin position="1"/>
        <end position="20"/>
    </location>
</feature>
<evidence type="ECO:0000259" key="5">
    <source>
        <dbReference type="PROSITE" id="PS50835"/>
    </source>
</evidence>
<dbReference type="PROSITE" id="PS50835">
    <property type="entry name" value="IG_LIKE"/>
    <property type="match status" value="2"/>
</dbReference>
<dbReference type="RefSeq" id="XP_006819643.1">
    <property type="nucleotide sequence ID" value="XM_006819580.1"/>
</dbReference>
<evidence type="ECO:0000256" key="1">
    <source>
        <dbReference type="ARBA" id="ARBA00022692"/>
    </source>
</evidence>
<reference evidence="7" key="1">
    <citation type="submission" date="2025-08" db="UniProtKB">
        <authorList>
            <consortium name="RefSeq"/>
        </authorList>
    </citation>
    <scope>IDENTIFICATION</scope>
    <source>
        <tissue evidence="7">Testes</tissue>
    </source>
</reference>
<evidence type="ECO:0000256" key="3">
    <source>
        <dbReference type="ARBA" id="ARBA00023157"/>
    </source>
</evidence>
<dbReference type="InterPro" id="IPR007110">
    <property type="entry name" value="Ig-like_dom"/>
</dbReference>
<keyword evidence="2" id="KW-1133">Transmembrane helix</keyword>
<organism evidence="6 7">
    <name type="scientific">Saccoglossus kowalevskii</name>
    <name type="common">Acorn worm</name>
    <dbReference type="NCBI Taxonomy" id="10224"/>
    <lineage>
        <taxon>Eukaryota</taxon>
        <taxon>Metazoa</taxon>
        <taxon>Hemichordata</taxon>
        <taxon>Enteropneusta</taxon>
        <taxon>Harrimaniidae</taxon>
        <taxon>Saccoglossus</taxon>
    </lineage>
</organism>
<keyword evidence="6" id="KW-1185">Reference proteome</keyword>
<dbReference type="PANTHER" id="PTHR45889:SF8">
    <property type="entry name" value="IG-LIKE DOMAIN-CONTAINING PROTEIN"/>
    <property type="match status" value="1"/>
</dbReference>
<dbReference type="Pfam" id="PF07686">
    <property type="entry name" value="V-set"/>
    <property type="match status" value="1"/>
</dbReference>
<dbReference type="InterPro" id="IPR013162">
    <property type="entry name" value="CD80_C2-set"/>
</dbReference>
<feature type="domain" description="Ig-like" evidence="5">
    <location>
        <begin position="150"/>
        <end position="251"/>
    </location>
</feature>
<name>A0ABM0MI02_SACKO</name>
<evidence type="ECO:0000313" key="7">
    <source>
        <dbReference type="RefSeq" id="XP_006819643.1"/>
    </source>
</evidence>
<dbReference type="Pfam" id="PF08205">
    <property type="entry name" value="C2-set_2"/>
    <property type="match status" value="1"/>
</dbReference>
<feature type="chain" id="PRO_5047278445" evidence="4">
    <location>
        <begin position="21"/>
        <end position="284"/>
    </location>
</feature>
<keyword evidence="2" id="KW-0472">Membrane</keyword>
<evidence type="ECO:0000256" key="4">
    <source>
        <dbReference type="SAM" id="SignalP"/>
    </source>
</evidence>
<evidence type="ECO:0000313" key="6">
    <source>
        <dbReference type="Proteomes" id="UP000694865"/>
    </source>
</evidence>
<dbReference type="GeneID" id="100374027"/>
<proteinExistence type="predicted"/>